<reference evidence="3" key="1">
    <citation type="journal article" date="2020" name="Fungal Divers.">
        <title>Resolving the Mortierellaceae phylogeny through synthesis of multi-gene phylogenetics and phylogenomics.</title>
        <authorList>
            <person name="Vandepol N."/>
            <person name="Liber J."/>
            <person name="Desiro A."/>
            <person name="Na H."/>
            <person name="Kennedy M."/>
            <person name="Barry K."/>
            <person name="Grigoriev I.V."/>
            <person name="Miller A.N."/>
            <person name="O'Donnell K."/>
            <person name="Stajich J.E."/>
            <person name="Bonito G."/>
        </authorList>
    </citation>
    <scope>NUCLEOTIDE SEQUENCE</scope>
    <source>
        <strain evidence="3">MES-2147</strain>
    </source>
</reference>
<dbReference type="AlphaFoldDB" id="A0A9P6IMD3"/>
<dbReference type="SUPFAM" id="SSF50965">
    <property type="entry name" value="Galactose oxidase, central domain"/>
    <property type="match status" value="2"/>
</dbReference>
<dbReference type="EMBL" id="JAAAHW010009601">
    <property type="protein sequence ID" value="KAF9938410.1"/>
    <property type="molecule type" value="Genomic_DNA"/>
</dbReference>
<dbReference type="OrthoDB" id="432528at2759"/>
<keyword evidence="4" id="KW-1185">Reference proteome</keyword>
<feature type="compositionally biased region" description="Polar residues" evidence="1">
    <location>
        <begin position="734"/>
        <end position="745"/>
    </location>
</feature>
<feature type="transmembrane region" description="Helical" evidence="2">
    <location>
        <begin position="305"/>
        <end position="328"/>
    </location>
</feature>
<keyword evidence="2" id="KW-0472">Membrane</keyword>
<feature type="compositionally biased region" description="Low complexity" evidence="1">
    <location>
        <begin position="752"/>
        <end position="763"/>
    </location>
</feature>
<comment type="caution">
    <text evidence="3">The sequence shown here is derived from an EMBL/GenBank/DDBJ whole genome shotgun (WGS) entry which is preliminary data.</text>
</comment>
<gene>
    <name evidence="3" type="ORF">BGZ65_012854</name>
</gene>
<accession>A0A9P6IMD3</accession>
<dbReference type="InterPro" id="IPR011043">
    <property type="entry name" value="Gal_Oxase/kelch_b-propeller"/>
</dbReference>
<feature type="compositionally biased region" description="Polar residues" evidence="1">
    <location>
        <begin position="776"/>
        <end position="796"/>
    </location>
</feature>
<dbReference type="Gene3D" id="2.120.10.80">
    <property type="entry name" value="Kelch-type beta propeller"/>
    <property type="match status" value="2"/>
</dbReference>
<name>A0A9P6IMD3_9FUNG</name>
<feature type="compositionally biased region" description="Basic and acidic residues" evidence="1">
    <location>
        <begin position="707"/>
        <end position="729"/>
    </location>
</feature>
<evidence type="ECO:0000256" key="2">
    <source>
        <dbReference type="SAM" id="Phobius"/>
    </source>
</evidence>
<keyword evidence="2" id="KW-0812">Transmembrane</keyword>
<evidence type="ECO:0000313" key="3">
    <source>
        <dbReference type="EMBL" id="KAF9938410.1"/>
    </source>
</evidence>
<keyword evidence="2" id="KW-1133">Transmembrane helix</keyword>
<evidence type="ECO:0000313" key="4">
    <source>
        <dbReference type="Proteomes" id="UP000749646"/>
    </source>
</evidence>
<dbReference type="Proteomes" id="UP000749646">
    <property type="component" value="Unassembled WGS sequence"/>
</dbReference>
<dbReference type="PANTHER" id="PTHR23244">
    <property type="entry name" value="KELCH REPEAT DOMAIN"/>
    <property type="match status" value="1"/>
</dbReference>
<dbReference type="PANTHER" id="PTHR23244:SF471">
    <property type="entry name" value="GUANINE NUCLEOTIDE-BINDING PROTEIN SUBUNIT BETA 1-RELATED"/>
    <property type="match status" value="1"/>
</dbReference>
<proteinExistence type="predicted"/>
<protein>
    <recommendedName>
        <fullName evidence="5">Galactose oxidase</fullName>
    </recommendedName>
</protein>
<evidence type="ECO:0000256" key="1">
    <source>
        <dbReference type="SAM" id="MobiDB-lite"/>
    </source>
</evidence>
<evidence type="ECO:0008006" key="5">
    <source>
        <dbReference type="Google" id="ProtNLM"/>
    </source>
</evidence>
<sequence>MVTTQAATAYQTFMIDLSVSWNTSFPAYKALSLGPSQHYSPSAISADGKKWFTLAAGVGHVYDLDTNKWSKIFTNKAMEKLWGRGAATDPTTGLVYIPFAYPNSDGTFSMLKVNLTDGTYTSDNSTQTLPQQNQYAVAWSAPLRSLVYVIDGGVYTYNSTDGWKNYITLPNGAPSHGSCLVAANRGLQLVLFGGFSTTSNTPLSDIYILDVVASRWRKGASAPASDRRQSPACGISNDYFIAWGGDIASHSDVVAPANQIVIYDLRTHTWTTEYNASPRRIPDGYSPFLPGDDSQVGIGELPSKVAIISGAIAGGLIAILTVGCVLMYRRRSKRFIAIAASPPPCNPTFPPPCHTKDITCNQDKTTRGNTSEQTSTPSTYAQQQYRPVVTYLVSSSYIDSKALYVLGGRPRGEINSNQTFMIDLSKSWNTNETVYQKLKDFPHNITARPSALSKDGRHWFVLTSTGGYIYNLEASAWGQIFRINYNLAPVQTAAVTDPDTGLIYIPFGFEGPGNVWSMLIVNLTDHSTTNDGRNQSFPPQQSLDFYSVAWTYEGSQIVMFAGRPDIYFPDTLSDIYILDVATLTWRQGVSAPKMDGRRSAACAISNEQLVVWGGETAVNKNAFVPDHTVIVYDLKTDTWKTNYTAPTLTPTSPTIPTASADKSPIPIIVGVIAAVLVIIIVMGGYIFVARKRSQSGDAHKKGNGQKTNEDLKKENGQKTNEDFKKESLDRPNGVSYQQLPASPQGDTHHRFSGGSTTVVSSSDQDSEEGTLRRPGTVQQGLYGTQRSSLNPHTSDVGSPVNECISQEVFDSLIDMRDPHALLESCKMPLDDDKQPTSAKAL</sequence>
<organism evidence="3 4">
    <name type="scientific">Modicella reniformis</name>
    <dbReference type="NCBI Taxonomy" id="1440133"/>
    <lineage>
        <taxon>Eukaryota</taxon>
        <taxon>Fungi</taxon>
        <taxon>Fungi incertae sedis</taxon>
        <taxon>Mucoromycota</taxon>
        <taxon>Mortierellomycotina</taxon>
        <taxon>Mortierellomycetes</taxon>
        <taxon>Mortierellales</taxon>
        <taxon>Mortierellaceae</taxon>
        <taxon>Modicella</taxon>
    </lineage>
</organism>
<feature type="transmembrane region" description="Helical" evidence="2">
    <location>
        <begin position="667"/>
        <end position="688"/>
    </location>
</feature>
<dbReference type="InterPro" id="IPR015915">
    <property type="entry name" value="Kelch-typ_b-propeller"/>
</dbReference>
<feature type="region of interest" description="Disordered" evidence="1">
    <location>
        <begin position="692"/>
        <end position="799"/>
    </location>
</feature>